<evidence type="ECO:0000256" key="1">
    <source>
        <dbReference type="ARBA" id="ARBA00004496"/>
    </source>
</evidence>
<dbReference type="EC" id="6.3.3.1" evidence="4 15"/>
<feature type="domain" description="PurM-like N-terminal" evidence="16">
    <location>
        <begin position="50"/>
        <end position="159"/>
    </location>
</feature>
<keyword evidence="8 15" id="KW-0547">Nucleotide-binding</keyword>
<dbReference type="InterPro" id="IPR036921">
    <property type="entry name" value="PurM-like_N_sf"/>
</dbReference>
<reference evidence="18 19" key="1">
    <citation type="submission" date="2019-03" db="EMBL/GenBank/DDBJ databases">
        <title>Metabolic potential of uncultured bacteria and archaea associated with petroleum seepage in deep-sea sediments.</title>
        <authorList>
            <person name="Dong X."/>
            <person name="Hubert C."/>
        </authorList>
    </citation>
    <scope>NUCLEOTIDE SEQUENCE [LARGE SCALE GENOMIC DNA]</scope>
    <source>
        <strain evidence="18">E44_bin18</strain>
    </source>
</reference>
<dbReference type="InterPro" id="IPR010918">
    <property type="entry name" value="PurM-like_C_dom"/>
</dbReference>
<dbReference type="AlphaFoldDB" id="A0A523UTK7"/>
<dbReference type="InterPro" id="IPR036676">
    <property type="entry name" value="PurM-like_C_sf"/>
</dbReference>
<proteinExistence type="inferred from homology"/>
<name>A0A523UTK7_UNCT6</name>
<comment type="caution">
    <text evidence="18">The sequence shown here is derived from an EMBL/GenBank/DDBJ whole genome shotgun (WGS) entry which is preliminary data.</text>
</comment>
<dbReference type="SUPFAM" id="SSF56042">
    <property type="entry name" value="PurM C-terminal domain-like"/>
    <property type="match status" value="1"/>
</dbReference>
<evidence type="ECO:0000256" key="10">
    <source>
        <dbReference type="ARBA" id="ARBA00022840"/>
    </source>
</evidence>
<evidence type="ECO:0000259" key="17">
    <source>
        <dbReference type="Pfam" id="PF02769"/>
    </source>
</evidence>
<evidence type="ECO:0000256" key="14">
    <source>
        <dbReference type="ARBA" id="ARBA00049057"/>
    </source>
</evidence>
<comment type="pathway">
    <text evidence="2 15">Purine metabolism; IMP biosynthesis via de novo pathway; 5-amino-1-(5-phospho-D-ribosyl)imidazole from N(2)-formyl-N(1)-(5-phospho-D-ribosyl)glycinamide: step 2/2.</text>
</comment>
<accession>A0A523UTK7</accession>
<dbReference type="HAMAP" id="MF_00741">
    <property type="entry name" value="AIRS"/>
    <property type="match status" value="1"/>
</dbReference>
<sequence length="342" mass="36667">MRYREAGVDIEASDEAKRRIAKMVKDAFGDSHPLKFGGFGSLYKPDFSPADENYLVSSVDGVGTKVKVAMMADRHNTVGVDIVNHCVNDILACGAAPLYFMDYIATGKMNPDTIESIASGLVKACKEAGCVLIGGETAEMPGLYADSDYDLVGFIVGAVSRSNLIDGSTVEEGDVLVGLASNGLHTNGYSLARRIFFEGCGLEIDSYVEELGSSVGEELLKIHRCYLDPVRAIMKDQQIKAIAHITGGGFFGNLPRTFPGNLDAVIKLGSWPVLEVFNMIQREGKVPRDEMYRTFNMGIGMIIAVSAGSSAAILSRLKSSGAPAWEIGRMEKGSGTVTLREG</sequence>
<organism evidence="18 19">
    <name type="scientific">candidate division TA06 bacterium</name>
    <dbReference type="NCBI Taxonomy" id="2250710"/>
    <lineage>
        <taxon>Bacteria</taxon>
        <taxon>Bacteria division TA06</taxon>
    </lineage>
</organism>
<evidence type="ECO:0000256" key="6">
    <source>
        <dbReference type="ARBA" id="ARBA00022490"/>
    </source>
</evidence>
<dbReference type="GO" id="GO:0005524">
    <property type="term" value="F:ATP binding"/>
    <property type="evidence" value="ECO:0007669"/>
    <property type="project" value="UniProtKB-KW"/>
</dbReference>
<keyword evidence="9 15" id="KW-0658">Purine biosynthesis</keyword>
<dbReference type="GO" id="GO:0004637">
    <property type="term" value="F:phosphoribosylamine-glycine ligase activity"/>
    <property type="evidence" value="ECO:0007669"/>
    <property type="project" value="TreeGrafter"/>
</dbReference>
<comment type="subcellular location">
    <subcellularLocation>
        <location evidence="1 15">Cytoplasm</location>
    </subcellularLocation>
</comment>
<dbReference type="Pfam" id="PF00586">
    <property type="entry name" value="AIRS"/>
    <property type="match status" value="1"/>
</dbReference>
<evidence type="ECO:0000256" key="15">
    <source>
        <dbReference type="HAMAP-Rule" id="MF_00741"/>
    </source>
</evidence>
<evidence type="ECO:0000256" key="2">
    <source>
        <dbReference type="ARBA" id="ARBA00004686"/>
    </source>
</evidence>
<dbReference type="UniPathway" id="UPA00074">
    <property type="reaction ID" value="UER00129"/>
</dbReference>
<keyword evidence="6 15" id="KW-0963">Cytoplasm</keyword>
<dbReference type="FunFam" id="3.90.650.10:FF:000011">
    <property type="entry name" value="Phosphoribosylformylglycinamidine cyclo-ligase"/>
    <property type="match status" value="1"/>
</dbReference>
<evidence type="ECO:0000256" key="8">
    <source>
        <dbReference type="ARBA" id="ARBA00022741"/>
    </source>
</evidence>
<evidence type="ECO:0000313" key="19">
    <source>
        <dbReference type="Proteomes" id="UP000315525"/>
    </source>
</evidence>
<dbReference type="GO" id="GO:0006189">
    <property type="term" value="P:'de novo' IMP biosynthetic process"/>
    <property type="evidence" value="ECO:0007669"/>
    <property type="project" value="UniProtKB-UniRule"/>
</dbReference>
<dbReference type="EMBL" id="SOJN01000074">
    <property type="protein sequence ID" value="TET45883.1"/>
    <property type="molecule type" value="Genomic_DNA"/>
</dbReference>
<dbReference type="NCBIfam" id="TIGR00878">
    <property type="entry name" value="purM"/>
    <property type="match status" value="1"/>
</dbReference>
<dbReference type="InterPro" id="IPR016188">
    <property type="entry name" value="PurM-like_N"/>
</dbReference>
<evidence type="ECO:0000256" key="13">
    <source>
        <dbReference type="ARBA" id="ARBA00033093"/>
    </source>
</evidence>
<dbReference type="Gene3D" id="3.30.1330.10">
    <property type="entry name" value="PurM-like, N-terminal domain"/>
    <property type="match status" value="1"/>
</dbReference>
<dbReference type="Pfam" id="PF02769">
    <property type="entry name" value="AIRS_C"/>
    <property type="match status" value="1"/>
</dbReference>
<gene>
    <name evidence="15" type="primary">purM</name>
    <name evidence="18" type="ORF">E3J62_06005</name>
</gene>
<dbReference type="CDD" id="cd02196">
    <property type="entry name" value="PurM"/>
    <property type="match status" value="1"/>
</dbReference>
<dbReference type="GO" id="GO:0046084">
    <property type="term" value="P:adenine biosynthetic process"/>
    <property type="evidence" value="ECO:0007669"/>
    <property type="project" value="TreeGrafter"/>
</dbReference>
<dbReference type="SUPFAM" id="SSF55326">
    <property type="entry name" value="PurM N-terminal domain-like"/>
    <property type="match status" value="1"/>
</dbReference>
<evidence type="ECO:0000256" key="3">
    <source>
        <dbReference type="ARBA" id="ARBA00010280"/>
    </source>
</evidence>
<evidence type="ECO:0000256" key="12">
    <source>
        <dbReference type="ARBA" id="ARBA00032931"/>
    </source>
</evidence>
<comment type="similarity">
    <text evidence="3 15">Belongs to the AIR synthase family.</text>
</comment>
<keyword evidence="7 15" id="KW-0436">Ligase</keyword>
<feature type="domain" description="PurM-like C-terminal" evidence="17">
    <location>
        <begin position="171"/>
        <end position="336"/>
    </location>
</feature>
<dbReference type="PANTHER" id="PTHR10520:SF12">
    <property type="entry name" value="TRIFUNCTIONAL PURINE BIOSYNTHETIC PROTEIN ADENOSINE-3"/>
    <property type="match status" value="1"/>
</dbReference>
<evidence type="ECO:0000256" key="7">
    <source>
        <dbReference type="ARBA" id="ARBA00022598"/>
    </source>
</evidence>
<dbReference type="GO" id="GO:0004641">
    <property type="term" value="F:phosphoribosylformylglycinamidine cyclo-ligase activity"/>
    <property type="evidence" value="ECO:0007669"/>
    <property type="project" value="UniProtKB-UniRule"/>
</dbReference>
<evidence type="ECO:0000256" key="11">
    <source>
        <dbReference type="ARBA" id="ARBA00031908"/>
    </source>
</evidence>
<evidence type="ECO:0000259" key="16">
    <source>
        <dbReference type="Pfam" id="PF00586"/>
    </source>
</evidence>
<evidence type="ECO:0000256" key="5">
    <source>
        <dbReference type="ARBA" id="ARBA00020367"/>
    </source>
</evidence>
<keyword evidence="10 15" id="KW-0067">ATP-binding</keyword>
<protein>
    <recommendedName>
        <fullName evidence="5 15">Phosphoribosylformylglycinamidine cyclo-ligase</fullName>
        <ecNumber evidence="4 15">6.3.3.1</ecNumber>
    </recommendedName>
    <alternativeName>
        <fullName evidence="12 15">AIR synthase</fullName>
    </alternativeName>
    <alternativeName>
        <fullName evidence="13 15">AIRS</fullName>
    </alternativeName>
    <alternativeName>
        <fullName evidence="11 15">Phosphoribosyl-aminoimidazole synthetase</fullName>
    </alternativeName>
</protein>
<dbReference type="PANTHER" id="PTHR10520">
    <property type="entry name" value="TRIFUNCTIONAL PURINE BIOSYNTHETIC PROTEIN ADENOSINE-3-RELATED"/>
    <property type="match status" value="1"/>
</dbReference>
<dbReference type="InterPro" id="IPR004733">
    <property type="entry name" value="PurM_cligase"/>
</dbReference>
<evidence type="ECO:0000313" key="18">
    <source>
        <dbReference type="EMBL" id="TET45883.1"/>
    </source>
</evidence>
<dbReference type="Gene3D" id="3.90.650.10">
    <property type="entry name" value="PurM-like C-terminal domain"/>
    <property type="match status" value="1"/>
</dbReference>
<dbReference type="GO" id="GO:0005829">
    <property type="term" value="C:cytosol"/>
    <property type="evidence" value="ECO:0007669"/>
    <property type="project" value="TreeGrafter"/>
</dbReference>
<evidence type="ECO:0000256" key="9">
    <source>
        <dbReference type="ARBA" id="ARBA00022755"/>
    </source>
</evidence>
<comment type="catalytic activity">
    <reaction evidence="14 15">
        <text>2-formamido-N(1)-(5-O-phospho-beta-D-ribosyl)acetamidine + ATP = 5-amino-1-(5-phospho-beta-D-ribosyl)imidazole + ADP + phosphate + H(+)</text>
        <dbReference type="Rhea" id="RHEA:23032"/>
        <dbReference type="ChEBI" id="CHEBI:15378"/>
        <dbReference type="ChEBI" id="CHEBI:30616"/>
        <dbReference type="ChEBI" id="CHEBI:43474"/>
        <dbReference type="ChEBI" id="CHEBI:137981"/>
        <dbReference type="ChEBI" id="CHEBI:147287"/>
        <dbReference type="ChEBI" id="CHEBI:456216"/>
        <dbReference type="EC" id="6.3.3.1"/>
    </reaction>
</comment>
<dbReference type="Proteomes" id="UP000315525">
    <property type="component" value="Unassembled WGS sequence"/>
</dbReference>
<evidence type="ECO:0000256" key="4">
    <source>
        <dbReference type="ARBA" id="ARBA00013047"/>
    </source>
</evidence>